<evidence type="ECO:0000259" key="4">
    <source>
        <dbReference type="PROSITE" id="PS50042"/>
    </source>
</evidence>
<dbReference type="Pfam" id="PF13545">
    <property type="entry name" value="HTH_Crp_2"/>
    <property type="match status" value="1"/>
</dbReference>
<dbReference type="OrthoDB" id="6881322at2"/>
<evidence type="ECO:0000259" key="5">
    <source>
        <dbReference type="PROSITE" id="PS51063"/>
    </source>
</evidence>
<evidence type="ECO:0000313" key="6">
    <source>
        <dbReference type="EMBL" id="RMQ45833.1"/>
    </source>
</evidence>
<dbReference type="InterPro" id="IPR000595">
    <property type="entry name" value="cNMP-bd_dom"/>
</dbReference>
<dbReference type="SMART" id="SM00100">
    <property type="entry name" value="cNMP"/>
    <property type="match status" value="1"/>
</dbReference>
<dbReference type="InterPro" id="IPR050397">
    <property type="entry name" value="Env_Response_Regulators"/>
</dbReference>
<proteinExistence type="predicted"/>
<gene>
    <name evidence="6" type="ORF">ALQ04_02424</name>
</gene>
<dbReference type="Proteomes" id="UP000277236">
    <property type="component" value="Unassembled WGS sequence"/>
</dbReference>
<reference evidence="6 7" key="1">
    <citation type="submission" date="2018-08" db="EMBL/GenBank/DDBJ databases">
        <title>Recombination of ecologically and evolutionarily significant loci maintains genetic cohesion in the Pseudomonas syringae species complex.</title>
        <authorList>
            <person name="Dillon M."/>
            <person name="Thakur S."/>
            <person name="Almeida R.N.D."/>
            <person name="Weir B.S."/>
            <person name="Guttman D.S."/>
        </authorList>
    </citation>
    <scope>NUCLEOTIDE SEQUENCE [LARGE SCALE GENOMIC DNA]</scope>
    <source>
        <strain evidence="6 7">ICMP 3353</strain>
    </source>
</reference>
<dbReference type="InterPro" id="IPR012318">
    <property type="entry name" value="HTH_CRP"/>
</dbReference>
<dbReference type="InterPro" id="IPR014710">
    <property type="entry name" value="RmlC-like_jellyroll"/>
</dbReference>
<feature type="domain" description="HTH crp-type" evidence="5">
    <location>
        <begin position="152"/>
        <end position="224"/>
    </location>
</feature>
<sequence length="245" mass="27366">MDAPIDIASLLPSLETDQWFSSCPEELRQALLSNAKIYRCLAGEALYRRGDSARHALFCVAEGAIRLSSSLQDGAPFLLVYLEPCHWFGDMSLIDGKPYIHDAIADVDTQVLCISLQALTQWLDQNPVYWRDIARLSMNKLRVAYQVIGEPGALHYRLARRLWLMAHGFGSRTHIPSIQLTVSQEHLAQMMGSTRQSINAALARLEQLGLLTHGYKSIELHNLENLIQHANHLGMSASTDSSDSQ</sequence>
<organism evidence="6 7">
    <name type="scientific">Pseudomonas cichorii</name>
    <dbReference type="NCBI Taxonomy" id="36746"/>
    <lineage>
        <taxon>Bacteria</taxon>
        <taxon>Pseudomonadati</taxon>
        <taxon>Pseudomonadota</taxon>
        <taxon>Gammaproteobacteria</taxon>
        <taxon>Pseudomonadales</taxon>
        <taxon>Pseudomonadaceae</taxon>
        <taxon>Pseudomonas</taxon>
    </lineage>
</organism>
<accession>A0A3M4LWF9</accession>
<dbReference type="RefSeq" id="WP_122316159.1">
    <property type="nucleotide sequence ID" value="NZ_RBRE01000045.1"/>
</dbReference>
<name>A0A3M4LWF9_PSECI</name>
<dbReference type="PANTHER" id="PTHR24567:SF74">
    <property type="entry name" value="HTH-TYPE TRANSCRIPTIONAL REGULATOR ARCR"/>
    <property type="match status" value="1"/>
</dbReference>
<comment type="caution">
    <text evidence="6">The sequence shown here is derived from an EMBL/GenBank/DDBJ whole genome shotgun (WGS) entry which is preliminary data.</text>
</comment>
<keyword evidence="3" id="KW-0804">Transcription</keyword>
<protein>
    <submittedName>
        <fullName evidence="6">Transcriptional regulator, Crp/Fnr family</fullName>
    </submittedName>
</protein>
<dbReference type="PANTHER" id="PTHR24567">
    <property type="entry name" value="CRP FAMILY TRANSCRIPTIONAL REGULATORY PROTEIN"/>
    <property type="match status" value="1"/>
</dbReference>
<dbReference type="SMART" id="SM00419">
    <property type="entry name" value="HTH_CRP"/>
    <property type="match status" value="1"/>
</dbReference>
<keyword evidence="1" id="KW-0805">Transcription regulation</keyword>
<feature type="domain" description="Cyclic nucleotide-binding" evidence="4">
    <location>
        <begin position="19"/>
        <end position="123"/>
    </location>
</feature>
<dbReference type="GO" id="GO:0003700">
    <property type="term" value="F:DNA-binding transcription factor activity"/>
    <property type="evidence" value="ECO:0007669"/>
    <property type="project" value="TreeGrafter"/>
</dbReference>
<evidence type="ECO:0000256" key="1">
    <source>
        <dbReference type="ARBA" id="ARBA00023015"/>
    </source>
</evidence>
<dbReference type="GO" id="GO:0005829">
    <property type="term" value="C:cytosol"/>
    <property type="evidence" value="ECO:0007669"/>
    <property type="project" value="TreeGrafter"/>
</dbReference>
<evidence type="ECO:0000256" key="2">
    <source>
        <dbReference type="ARBA" id="ARBA00023125"/>
    </source>
</evidence>
<dbReference type="SUPFAM" id="SSF51206">
    <property type="entry name" value="cAMP-binding domain-like"/>
    <property type="match status" value="1"/>
</dbReference>
<dbReference type="SUPFAM" id="SSF46785">
    <property type="entry name" value="Winged helix' DNA-binding domain"/>
    <property type="match status" value="1"/>
</dbReference>
<dbReference type="Pfam" id="PF00027">
    <property type="entry name" value="cNMP_binding"/>
    <property type="match status" value="1"/>
</dbReference>
<dbReference type="PROSITE" id="PS51063">
    <property type="entry name" value="HTH_CRP_2"/>
    <property type="match status" value="1"/>
</dbReference>
<dbReference type="AlphaFoldDB" id="A0A3M4LWF9"/>
<dbReference type="Gene3D" id="2.60.120.10">
    <property type="entry name" value="Jelly Rolls"/>
    <property type="match status" value="1"/>
</dbReference>
<dbReference type="InterPro" id="IPR036388">
    <property type="entry name" value="WH-like_DNA-bd_sf"/>
</dbReference>
<dbReference type="InterPro" id="IPR018490">
    <property type="entry name" value="cNMP-bd_dom_sf"/>
</dbReference>
<dbReference type="Gene3D" id="1.10.10.10">
    <property type="entry name" value="Winged helix-like DNA-binding domain superfamily/Winged helix DNA-binding domain"/>
    <property type="match status" value="1"/>
</dbReference>
<evidence type="ECO:0000256" key="3">
    <source>
        <dbReference type="ARBA" id="ARBA00023163"/>
    </source>
</evidence>
<evidence type="ECO:0000313" key="7">
    <source>
        <dbReference type="Proteomes" id="UP000277236"/>
    </source>
</evidence>
<dbReference type="PROSITE" id="PS50042">
    <property type="entry name" value="CNMP_BINDING_3"/>
    <property type="match status" value="1"/>
</dbReference>
<dbReference type="CDD" id="cd00038">
    <property type="entry name" value="CAP_ED"/>
    <property type="match status" value="1"/>
</dbReference>
<dbReference type="InterPro" id="IPR036390">
    <property type="entry name" value="WH_DNA-bd_sf"/>
</dbReference>
<dbReference type="EMBL" id="RBRE01000045">
    <property type="protein sequence ID" value="RMQ45833.1"/>
    <property type="molecule type" value="Genomic_DNA"/>
</dbReference>
<keyword evidence="2" id="KW-0238">DNA-binding</keyword>
<dbReference type="GO" id="GO:0003677">
    <property type="term" value="F:DNA binding"/>
    <property type="evidence" value="ECO:0007669"/>
    <property type="project" value="UniProtKB-KW"/>
</dbReference>